<evidence type="ECO:0000313" key="10">
    <source>
        <dbReference type="EMBL" id="BAK13704.1"/>
    </source>
</evidence>
<evidence type="ECO:0000256" key="6">
    <source>
        <dbReference type="ARBA" id="ARBA00023002"/>
    </source>
</evidence>
<evidence type="ECO:0000259" key="9">
    <source>
        <dbReference type="Pfam" id="PF18364"/>
    </source>
</evidence>
<keyword evidence="3" id="KW-0500">Molybdenum</keyword>
<dbReference type="Pfam" id="PF01568">
    <property type="entry name" value="Molydop_binding"/>
    <property type="match status" value="1"/>
</dbReference>
<dbReference type="SUPFAM" id="SSF50692">
    <property type="entry name" value="ADC-like"/>
    <property type="match status" value="1"/>
</dbReference>
<dbReference type="InterPro" id="IPR009010">
    <property type="entry name" value="Asp_de-COase-like_dom_sf"/>
</dbReference>
<protein>
    <submittedName>
        <fullName evidence="10">Biotin sulfoxide reductase BisC</fullName>
    </submittedName>
</protein>
<sequence>MTRETVATETPANRATSLMVAMRLPDFGETFTHRTSVTEKRAHIKTTECQRCRKQGKIRRLVMPSVQVAAHAMLLIPTPAIAMTMKTKVPHLAHWGAFTAVSENDRLIGCEPFFADADPSPMLNTIPELVYSDKRIRQPMVRRSWLKSRENSDRTLRGREDFVAVDWETALDLVAEENRRIRERYGASGIFNGSYGWSSAGRVNHARTLVRRFYFQGGGGVDQQGNYSWGAAQFFLPYVMGTYMPLTGRVTDWPQVVEHAEVFVAFGGLALKNAQVASGGAGQHSLKPALEQLAAKGTPVINISPMRDDCPEFVNAEWIPIRPNTDVALMLALGYEICQRGATDEAFLARHCTGWPQLRAYLLGESDGIAKTPGWASKITDIPADRIVHLARQLIGKRSFITCSYSVQRAHRGEQPYWMMIALSSMLGQPGLPGAGFSFGHGSMNSVGNPRQEGPAPMMSTGPNPSGLSIPVARISDMLLNPGQPYGFQGETLHYPDIHMVHWAGGNPFHHHQQLNRLVEGWQKPDTVVVQDIVWTPAAQMADIVLPATTTLERNDIGGSSRDRFVLAMHQAIKPQHQARNDFDIFADLAERLGYRDTFTEGRNEMQWIEHLYQQCAVAHGRRGIPFPEFGEFWQRGFVEIPEGGKPYIFMEDFRADPEANPIQTASGKIELFCQTIADYHLEDMAGHPEWREPQEWLGAAASRDYPLHMISIQPSDRLHSQLDATATVQSNKTAGHETLYMHPQDAAVRDIGDGDEIEVSNARGRILAGVRLTEGLKQGVVIISTGAWFDPGFGKAWQPFDRAGNPNVLTLDIGTSSLTQGPNAMSCLVDIKKHAVCTKA</sequence>
<gene>
    <name evidence="10" type="primary">bisC</name>
    <name evidence="10" type="ordered locus">PAJ_3625</name>
</gene>
<dbReference type="InterPro" id="IPR041954">
    <property type="entry name" value="CT_DMSOR/BSOR/TMAOR"/>
</dbReference>
<dbReference type="Pfam" id="PF18364">
    <property type="entry name" value="Molybdopterin_N"/>
    <property type="match status" value="1"/>
</dbReference>
<keyword evidence="4" id="KW-0479">Metal-binding</keyword>
<comment type="similarity">
    <text evidence="2">Belongs to the prokaryotic molybdopterin-containing oxidoreductase family.</text>
</comment>
<dbReference type="Gene3D" id="2.40.40.20">
    <property type="match status" value="1"/>
</dbReference>
<dbReference type="PANTHER" id="PTHR43742:SF10">
    <property type="entry name" value="TRIMETHYLAMINE-N-OXIDE REDUCTASE 2"/>
    <property type="match status" value="1"/>
</dbReference>
<keyword evidence="6" id="KW-0560">Oxidoreductase</keyword>
<dbReference type="Gene3D" id="3.90.55.10">
    <property type="entry name" value="Dimethylsulfoxide Reductase, domain 3"/>
    <property type="match status" value="1"/>
</dbReference>
<dbReference type="GO" id="GO:0030151">
    <property type="term" value="F:molybdenum ion binding"/>
    <property type="evidence" value="ECO:0007669"/>
    <property type="project" value="TreeGrafter"/>
</dbReference>
<dbReference type="PATRIC" id="fig|932677.3.peg.4174"/>
<dbReference type="PROSITE" id="PS00490">
    <property type="entry name" value="MOLYBDOPTERIN_PROK_2"/>
    <property type="match status" value="1"/>
</dbReference>
<dbReference type="GO" id="GO:0016491">
    <property type="term" value="F:oxidoreductase activity"/>
    <property type="evidence" value="ECO:0007669"/>
    <property type="project" value="UniProtKB-KW"/>
</dbReference>
<dbReference type="EMBL" id="AP012032">
    <property type="protein sequence ID" value="BAK13704.1"/>
    <property type="molecule type" value="Genomic_DNA"/>
</dbReference>
<dbReference type="InterPro" id="IPR041460">
    <property type="entry name" value="Molybdopterin_N"/>
</dbReference>
<evidence type="ECO:0000313" key="11">
    <source>
        <dbReference type="Proteomes" id="UP000006690"/>
    </source>
</evidence>
<dbReference type="PANTHER" id="PTHR43742">
    <property type="entry name" value="TRIMETHYLAMINE-N-OXIDE REDUCTASE"/>
    <property type="match status" value="1"/>
</dbReference>
<dbReference type="Pfam" id="PF00384">
    <property type="entry name" value="Molybdopterin"/>
    <property type="match status" value="1"/>
</dbReference>
<feature type="domain" description="Molybdopterin dinucleotide-binding" evidence="8">
    <location>
        <begin position="708"/>
        <end position="828"/>
    </location>
</feature>
<proteinExistence type="inferred from homology"/>
<evidence type="ECO:0000256" key="5">
    <source>
        <dbReference type="ARBA" id="ARBA00022764"/>
    </source>
</evidence>
<dbReference type="GO" id="GO:0043546">
    <property type="term" value="F:molybdopterin cofactor binding"/>
    <property type="evidence" value="ECO:0007669"/>
    <property type="project" value="InterPro"/>
</dbReference>
<dbReference type="AlphaFoldDB" id="A0A0H3L386"/>
<dbReference type="GO" id="GO:0030288">
    <property type="term" value="C:outer membrane-bounded periplasmic space"/>
    <property type="evidence" value="ECO:0007669"/>
    <property type="project" value="TreeGrafter"/>
</dbReference>
<dbReference type="InterPro" id="IPR006656">
    <property type="entry name" value="Mopterin_OxRdtase"/>
</dbReference>
<feature type="domain" description="Molybdopterin oxidoreductase" evidence="7">
    <location>
        <begin position="135"/>
        <end position="592"/>
    </location>
</feature>
<dbReference type="eggNOG" id="COG0243">
    <property type="taxonomic scope" value="Bacteria"/>
</dbReference>
<dbReference type="Gene3D" id="3.40.50.740">
    <property type="match status" value="1"/>
</dbReference>
<organism evidence="10 11">
    <name type="scientific">Pantoea ananatis (strain AJ13355)</name>
    <dbReference type="NCBI Taxonomy" id="932677"/>
    <lineage>
        <taxon>Bacteria</taxon>
        <taxon>Pseudomonadati</taxon>
        <taxon>Pseudomonadota</taxon>
        <taxon>Gammaproteobacteria</taxon>
        <taxon>Enterobacterales</taxon>
        <taxon>Erwiniaceae</taxon>
        <taxon>Pantoea</taxon>
    </lineage>
</organism>
<dbReference type="GO" id="GO:0009061">
    <property type="term" value="P:anaerobic respiration"/>
    <property type="evidence" value="ECO:0007669"/>
    <property type="project" value="TreeGrafter"/>
</dbReference>
<dbReference type="InterPro" id="IPR050612">
    <property type="entry name" value="Prok_Mopterin_Oxidored"/>
</dbReference>
<dbReference type="PROSITE" id="PS00932">
    <property type="entry name" value="MOLYBDOPTERIN_PROK_3"/>
    <property type="match status" value="1"/>
</dbReference>
<evidence type="ECO:0000256" key="4">
    <source>
        <dbReference type="ARBA" id="ARBA00022723"/>
    </source>
</evidence>
<evidence type="ECO:0000259" key="7">
    <source>
        <dbReference type="Pfam" id="PF00384"/>
    </source>
</evidence>
<dbReference type="CDD" id="cd02769">
    <property type="entry name" value="MopB_DMSOR-BSOR-TMAOR"/>
    <property type="match status" value="1"/>
</dbReference>
<evidence type="ECO:0000256" key="1">
    <source>
        <dbReference type="ARBA" id="ARBA00001942"/>
    </source>
</evidence>
<reference evidence="11" key="1">
    <citation type="journal article" date="2012" name="Appl. Microbiol. Biotechnol.">
        <title>The complete genome sequence of Pantoea ananatis AJ13355, an organism with great biotechnological potential.</title>
        <authorList>
            <person name="Hara Y."/>
            <person name="Kadotani N."/>
            <person name="Izui H."/>
            <person name="Katashkina J.I."/>
            <person name="Kuvaeva T.M."/>
            <person name="Andreeva I.G."/>
            <person name="Golubeva L.I."/>
            <person name="Malko D.B."/>
            <person name="Makeev V.J."/>
            <person name="Mashko S.V."/>
            <person name="Kozlov Y.I."/>
        </authorList>
    </citation>
    <scope>NUCLEOTIDE SEQUENCE [LARGE SCALE GENOMIC DNA]</scope>
    <source>
        <strain evidence="11">AJ13355</strain>
    </source>
</reference>
<dbReference type="HOGENOM" id="CLU_000422_13_3_6"/>
<dbReference type="GO" id="GO:0009055">
    <property type="term" value="F:electron transfer activity"/>
    <property type="evidence" value="ECO:0007669"/>
    <property type="project" value="TreeGrafter"/>
</dbReference>
<dbReference type="CDD" id="cd02793">
    <property type="entry name" value="MopB_CT_DMSOR-BSOR-TMAOR"/>
    <property type="match status" value="1"/>
</dbReference>
<dbReference type="Gene3D" id="3.40.228.10">
    <property type="entry name" value="Dimethylsulfoxide Reductase, domain 2"/>
    <property type="match status" value="1"/>
</dbReference>
<dbReference type="Proteomes" id="UP000006690">
    <property type="component" value="Chromosome"/>
</dbReference>
<dbReference type="KEGG" id="paj:PAJ_3625"/>
<accession>A0A0H3L386</accession>
<evidence type="ECO:0000259" key="8">
    <source>
        <dbReference type="Pfam" id="PF01568"/>
    </source>
</evidence>
<dbReference type="InterPro" id="IPR006657">
    <property type="entry name" value="MoPterin_dinucl-bd_dom"/>
</dbReference>
<evidence type="ECO:0000256" key="2">
    <source>
        <dbReference type="ARBA" id="ARBA00010312"/>
    </source>
</evidence>
<dbReference type="InterPro" id="IPR006655">
    <property type="entry name" value="Mopterin_OxRdtase_prok_CS"/>
</dbReference>
<feature type="domain" description="Molybdopterin oxidoreductase N-terminal" evidence="9">
    <location>
        <begin position="91"/>
        <end position="131"/>
    </location>
</feature>
<dbReference type="SUPFAM" id="SSF53706">
    <property type="entry name" value="Formate dehydrogenase/DMSO reductase, domains 1-3"/>
    <property type="match status" value="1"/>
</dbReference>
<keyword evidence="5" id="KW-0574">Periplasm</keyword>
<name>A0A0H3L386_PANAA</name>
<evidence type="ECO:0000256" key="3">
    <source>
        <dbReference type="ARBA" id="ARBA00022505"/>
    </source>
</evidence>
<comment type="cofactor">
    <cofactor evidence="1">
        <name>Mo-bis(molybdopterin guanine dinucleotide)</name>
        <dbReference type="ChEBI" id="CHEBI:60539"/>
    </cofactor>
</comment>